<dbReference type="SUPFAM" id="SSF50978">
    <property type="entry name" value="WD40 repeat-like"/>
    <property type="match status" value="1"/>
</dbReference>
<organism evidence="1 2">
    <name type="scientific">Paramicrosporidium saccamoebae</name>
    <dbReference type="NCBI Taxonomy" id="1246581"/>
    <lineage>
        <taxon>Eukaryota</taxon>
        <taxon>Fungi</taxon>
        <taxon>Fungi incertae sedis</taxon>
        <taxon>Cryptomycota</taxon>
        <taxon>Cryptomycota incertae sedis</taxon>
        <taxon>Paramicrosporidium</taxon>
    </lineage>
</organism>
<protein>
    <submittedName>
        <fullName evidence="1">Uncharacterized protein</fullName>
    </submittedName>
</protein>
<dbReference type="Gene3D" id="2.130.10.10">
    <property type="entry name" value="YVTN repeat-like/Quinoprotein amine dehydrogenase"/>
    <property type="match status" value="1"/>
</dbReference>
<proteinExistence type="predicted"/>
<gene>
    <name evidence="1" type="ORF">PSACC_00844</name>
</gene>
<reference evidence="1 2" key="1">
    <citation type="submission" date="2016-10" db="EMBL/GenBank/DDBJ databases">
        <title>The genome of Paramicrosporidium saccamoebae is the missing link in understanding Cryptomycota and Microsporidia evolution.</title>
        <authorList>
            <person name="Quandt C.A."/>
            <person name="Beaudet D."/>
            <person name="Corsaro D."/>
            <person name="Michel R."/>
            <person name="Corradi N."/>
            <person name="James T."/>
        </authorList>
    </citation>
    <scope>NUCLEOTIDE SEQUENCE [LARGE SCALE GENOMIC DNA]</scope>
    <source>
        <strain evidence="1 2">KSL3</strain>
    </source>
</reference>
<accession>A0A2H9TNM8</accession>
<dbReference type="Proteomes" id="UP000240830">
    <property type="component" value="Unassembled WGS sequence"/>
</dbReference>
<sequence>MWNVSVAKSGRVLMALDGQAVALGSLSTASGNLELSDTTDSVDDGRIEQSFFVAENEDYFATRTSRCVKLWGLRSDQAVLTREIALTLQDDQTTGHCESNMHDPNVFLTSIIQDGFSLWDVRAASQLCYSQNMSVTPQTKFKWNPFIPYWIAASTEKNVQIYDLRYTGNKPMCILPTPHANDVFASASANMSVRLVQLKL</sequence>
<dbReference type="InterPro" id="IPR036322">
    <property type="entry name" value="WD40_repeat_dom_sf"/>
</dbReference>
<evidence type="ECO:0000313" key="1">
    <source>
        <dbReference type="EMBL" id="PJF19344.1"/>
    </source>
</evidence>
<name>A0A2H9TNM8_9FUNG</name>
<dbReference type="InterPro" id="IPR015943">
    <property type="entry name" value="WD40/YVTN_repeat-like_dom_sf"/>
</dbReference>
<evidence type="ECO:0000313" key="2">
    <source>
        <dbReference type="Proteomes" id="UP000240830"/>
    </source>
</evidence>
<dbReference type="EMBL" id="MTSL01000065">
    <property type="protein sequence ID" value="PJF19344.1"/>
    <property type="molecule type" value="Genomic_DNA"/>
</dbReference>
<comment type="caution">
    <text evidence="1">The sequence shown here is derived from an EMBL/GenBank/DDBJ whole genome shotgun (WGS) entry which is preliminary data.</text>
</comment>
<keyword evidence="2" id="KW-1185">Reference proteome</keyword>
<dbReference type="AlphaFoldDB" id="A0A2H9TNM8"/>